<proteinExistence type="predicted"/>
<evidence type="ECO:0008006" key="5">
    <source>
        <dbReference type="Google" id="ProtNLM"/>
    </source>
</evidence>
<dbReference type="RefSeq" id="WP_078275837.1">
    <property type="nucleotide sequence ID" value="NZ_CAACXO010000006.1"/>
</dbReference>
<evidence type="ECO:0000313" key="2">
    <source>
        <dbReference type="EMBL" id="STZ14452.1"/>
    </source>
</evidence>
<evidence type="ECO:0000313" key="4">
    <source>
        <dbReference type="Proteomes" id="UP000255279"/>
    </source>
</evidence>
<accession>A0A1T0A8M9</accession>
<protein>
    <recommendedName>
        <fullName evidence="5">Ribbon-helix-helix protein CopG domain-containing protein</fullName>
    </recommendedName>
</protein>
<dbReference type="EMBL" id="UGQE01000004">
    <property type="protein sequence ID" value="STZ14452.1"/>
    <property type="molecule type" value="Genomic_DNA"/>
</dbReference>
<reference evidence="2 4" key="2">
    <citation type="submission" date="2018-06" db="EMBL/GenBank/DDBJ databases">
        <authorList>
            <consortium name="Pathogen Informatics"/>
            <person name="Doyle S."/>
        </authorList>
    </citation>
    <scope>NUCLEOTIDE SEQUENCE [LARGE SCALE GENOMIC DNA]</scope>
    <source>
        <strain evidence="2 4">NCTC10293</strain>
    </source>
</reference>
<reference evidence="1 3" key="1">
    <citation type="submission" date="2017-02" db="EMBL/GenBank/DDBJ databases">
        <title>Draft genome sequence of Moraxella caviae CCUG 355 type strain.</title>
        <authorList>
            <person name="Engstrom-Jakobsson H."/>
            <person name="Salva-Serra F."/>
            <person name="Thorell K."/>
            <person name="Gonzales-Siles L."/>
            <person name="Karlsson R."/>
            <person name="Boulund F."/>
            <person name="Engstrand L."/>
            <person name="Moore E."/>
        </authorList>
    </citation>
    <scope>NUCLEOTIDE SEQUENCE [LARGE SCALE GENOMIC DNA]</scope>
    <source>
        <strain evidence="1 3">CCUG 355</strain>
    </source>
</reference>
<dbReference type="EMBL" id="MUXU01000017">
    <property type="protein sequence ID" value="OOR92095.1"/>
    <property type="molecule type" value="Genomic_DNA"/>
</dbReference>
<dbReference type="AlphaFoldDB" id="A0A1T0A8M9"/>
<dbReference type="Proteomes" id="UP000190435">
    <property type="component" value="Unassembled WGS sequence"/>
</dbReference>
<name>A0A1T0A8M9_9GAMM</name>
<sequence length="60" mass="6780">MAKTPTQIQKDSDIKRGFKTKGLKMHIDDIALLESLSKAHNIPQNQLVAEAIRLWQAHNS</sequence>
<keyword evidence="3" id="KW-1185">Reference proteome</keyword>
<evidence type="ECO:0000313" key="1">
    <source>
        <dbReference type="EMBL" id="OOR92095.1"/>
    </source>
</evidence>
<evidence type="ECO:0000313" key="3">
    <source>
        <dbReference type="Proteomes" id="UP000190435"/>
    </source>
</evidence>
<dbReference type="Proteomes" id="UP000255279">
    <property type="component" value="Unassembled WGS sequence"/>
</dbReference>
<organism evidence="1 3">
    <name type="scientific">Moraxella caviae</name>
    <dbReference type="NCBI Taxonomy" id="34060"/>
    <lineage>
        <taxon>Bacteria</taxon>
        <taxon>Pseudomonadati</taxon>
        <taxon>Pseudomonadota</taxon>
        <taxon>Gammaproteobacteria</taxon>
        <taxon>Moraxellales</taxon>
        <taxon>Moraxellaceae</taxon>
        <taxon>Moraxella</taxon>
    </lineage>
</organism>
<gene>
    <name evidence="1" type="ORF">B0181_02115</name>
    <name evidence="2" type="ORF">NCTC10293_02046</name>
</gene>
<dbReference type="OrthoDB" id="6649590at2"/>